<accession>A0A3N4HZ78</accession>
<dbReference type="AlphaFoldDB" id="A0A3N4HZ78"/>
<sequence>MYLHGASGVLPGEYLTVWIINAANADSALNPAYAMPVEPTHGVSSFRSDEPNSSTFIQQPPSPPPSPLPRPKGPHNPTPIPSHHHL</sequence>
<evidence type="ECO:0000313" key="2">
    <source>
        <dbReference type="EMBL" id="RPA74974.1"/>
    </source>
</evidence>
<feature type="region of interest" description="Disordered" evidence="1">
    <location>
        <begin position="38"/>
        <end position="86"/>
    </location>
</feature>
<name>A0A3N4HZ78_ASCIM</name>
<protein>
    <submittedName>
        <fullName evidence="2">Uncharacterized protein</fullName>
    </submittedName>
</protein>
<feature type="non-terminal residue" evidence="2">
    <location>
        <position position="1"/>
    </location>
</feature>
<organism evidence="2 3">
    <name type="scientific">Ascobolus immersus RN42</name>
    <dbReference type="NCBI Taxonomy" id="1160509"/>
    <lineage>
        <taxon>Eukaryota</taxon>
        <taxon>Fungi</taxon>
        <taxon>Dikarya</taxon>
        <taxon>Ascomycota</taxon>
        <taxon>Pezizomycotina</taxon>
        <taxon>Pezizomycetes</taxon>
        <taxon>Pezizales</taxon>
        <taxon>Ascobolaceae</taxon>
        <taxon>Ascobolus</taxon>
    </lineage>
</organism>
<reference evidence="2 3" key="1">
    <citation type="journal article" date="2018" name="Nat. Ecol. Evol.">
        <title>Pezizomycetes genomes reveal the molecular basis of ectomycorrhizal truffle lifestyle.</title>
        <authorList>
            <person name="Murat C."/>
            <person name="Payen T."/>
            <person name="Noel B."/>
            <person name="Kuo A."/>
            <person name="Morin E."/>
            <person name="Chen J."/>
            <person name="Kohler A."/>
            <person name="Krizsan K."/>
            <person name="Balestrini R."/>
            <person name="Da Silva C."/>
            <person name="Montanini B."/>
            <person name="Hainaut M."/>
            <person name="Levati E."/>
            <person name="Barry K.W."/>
            <person name="Belfiori B."/>
            <person name="Cichocki N."/>
            <person name="Clum A."/>
            <person name="Dockter R.B."/>
            <person name="Fauchery L."/>
            <person name="Guy J."/>
            <person name="Iotti M."/>
            <person name="Le Tacon F."/>
            <person name="Lindquist E.A."/>
            <person name="Lipzen A."/>
            <person name="Malagnac F."/>
            <person name="Mello A."/>
            <person name="Molinier V."/>
            <person name="Miyauchi S."/>
            <person name="Poulain J."/>
            <person name="Riccioni C."/>
            <person name="Rubini A."/>
            <person name="Sitrit Y."/>
            <person name="Splivallo R."/>
            <person name="Traeger S."/>
            <person name="Wang M."/>
            <person name="Zifcakova L."/>
            <person name="Wipf D."/>
            <person name="Zambonelli A."/>
            <person name="Paolocci F."/>
            <person name="Nowrousian M."/>
            <person name="Ottonello S."/>
            <person name="Baldrian P."/>
            <person name="Spatafora J.W."/>
            <person name="Henrissat B."/>
            <person name="Nagy L.G."/>
            <person name="Aury J.M."/>
            <person name="Wincker P."/>
            <person name="Grigoriev I.V."/>
            <person name="Bonfante P."/>
            <person name="Martin F.M."/>
        </authorList>
    </citation>
    <scope>NUCLEOTIDE SEQUENCE [LARGE SCALE GENOMIC DNA]</scope>
    <source>
        <strain evidence="2 3">RN42</strain>
    </source>
</reference>
<gene>
    <name evidence="2" type="ORF">BJ508DRAFT_418355</name>
</gene>
<feature type="compositionally biased region" description="Polar residues" evidence="1">
    <location>
        <begin position="42"/>
        <end position="59"/>
    </location>
</feature>
<dbReference type="EMBL" id="ML119775">
    <property type="protein sequence ID" value="RPA74974.1"/>
    <property type="molecule type" value="Genomic_DNA"/>
</dbReference>
<proteinExistence type="predicted"/>
<dbReference type="Proteomes" id="UP000275078">
    <property type="component" value="Unassembled WGS sequence"/>
</dbReference>
<evidence type="ECO:0000256" key="1">
    <source>
        <dbReference type="SAM" id="MobiDB-lite"/>
    </source>
</evidence>
<keyword evidence="3" id="KW-1185">Reference proteome</keyword>
<feature type="compositionally biased region" description="Pro residues" evidence="1">
    <location>
        <begin position="60"/>
        <end position="80"/>
    </location>
</feature>
<evidence type="ECO:0000313" key="3">
    <source>
        <dbReference type="Proteomes" id="UP000275078"/>
    </source>
</evidence>